<dbReference type="InterPro" id="IPR000639">
    <property type="entry name" value="Epox_hydrolase-like"/>
</dbReference>
<name>A0ABS0XT81_9SPHN</name>
<dbReference type="InterPro" id="IPR029058">
    <property type="entry name" value="AB_hydrolase_fold"/>
</dbReference>
<gene>
    <name evidence="3" type="ORF">JAO74_15710</name>
</gene>
<dbReference type="PANTHER" id="PTHR43798:SF33">
    <property type="entry name" value="HYDROLASE, PUTATIVE (AFU_ORTHOLOGUE AFUA_2G14860)-RELATED"/>
    <property type="match status" value="1"/>
</dbReference>
<dbReference type="SUPFAM" id="SSF53474">
    <property type="entry name" value="alpha/beta-Hydrolases"/>
    <property type="match status" value="1"/>
</dbReference>
<dbReference type="InterPro" id="IPR050266">
    <property type="entry name" value="AB_hydrolase_sf"/>
</dbReference>
<evidence type="ECO:0000256" key="1">
    <source>
        <dbReference type="SAM" id="SignalP"/>
    </source>
</evidence>
<evidence type="ECO:0000259" key="2">
    <source>
        <dbReference type="Pfam" id="PF00561"/>
    </source>
</evidence>
<dbReference type="Proteomes" id="UP000640426">
    <property type="component" value="Unassembled WGS sequence"/>
</dbReference>
<feature type="chain" id="PRO_5047014332" evidence="1">
    <location>
        <begin position="23"/>
        <end position="345"/>
    </location>
</feature>
<dbReference type="GO" id="GO:0016787">
    <property type="term" value="F:hydrolase activity"/>
    <property type="evidence" value="ECO:0007669"/>
    <property type="project" value="UniProtKB-KW"/>
</dbReference>
<keyword evidence="4" id="KW-1185">Reference proteome</keyword>
<dbReference type="PANTHER" id="PTHR43798">
    <property type="entry name" value="MONOACYLGLYCEROL LIPASE"/>
    <property type="match status" value="1"/>
</dbReference>
<protein>
    <submittedName>
        <fullName evidence="3">Alpha/beta hydrolase</fullName>
    </submittedName>
</protein>
<dbReference type="PRINTS" id="PR00111">
    <property type="entry name" value="ABHYDROLASE"/>
</dbReference>
<evidence type="ECO:0000313" key="3">
    <source>
        <dbReference type="EMBL" id="MBJ6123236.1"/>
    </source>
</evidence>
<dbReference type="PRINTS" id="PR00412">
    <property type="entry name" value="EPOXHYDRLASE"/>
</dbReference>
<accession>A0ABS0XT81</accession>
<organism evidence="3 4">
    <name type="scientific">Sphingomonas mollis</name>
    <dbReference type="NCBI Taxonomy" id="2795726"/>
    <lineage>
        <taxon>Bacteria</taxon>
        <taxon>Pseudomonadati</taxon>
        <taxon>Pseudomonadota</taxon>
        <taxon>Alphaproteobacteria</taxon>
        <taxon>Sphingomonadales</taxon>
        <taxon>Sphingomonadaceae</taxon>
        <taxon>Sphingomonas</taxon>
    </lineage>
</organism>
<dbReference type="Gene3D" id="3.40.50.1820">
    <property type="entry name" value="alpha/beta hydrolase"/>
    <property type="match status" value="1"/>
</dbReference>
<proteinExistence type="predicted"/>
<feature type="signal peptide" evidence="1">
    <location>
        <begin position="1"/>
        <end position="22"/>
    </location>
</feature>
<feature type="domain" description="AB hydrolase-1" evidence="2">
    <location>
        <begin position="69"/>
        <end position="320"/>
    </location>
</feature>
<reference evidence="4" key="1">
    <citation type="submission" date="2020-12" db="EMBL/GenBank/DDBJ databases">
        <title>Hymenobacter sp.</title>
        <authorList>
            <person name="Kim M.K."/>
        </authorList>
    </citation>
    <scope>NUCLEOTIDE SEQUENCE [LARGE SCALE GENOMIC DNA]</scope>
    <source>
        <strain evidence="4">BT553</strain>
    </source>
</reference>
<comment type="caution">
    <text evidence="3">The sequence shown here is derived from an EMBL/GenBank/DDBJ whole genome shotgun (WGS) entry which is preliminary data.</text>
</comment>
<dbReference type="InterPro" id="IPR000073">
    <property type="entry name" value="AB_hydrolase_1"/>
</dbReference>
<dbReference type="EMBL" id="JAELXS010000009">
    <property type="protein sequence ID" value="MBJ6123236.1"/>
    <property type="molecule type" value="Genomic_DNA"/>
</dbReference>
<sequence>MIRLTMAAAAISITLSSTGGIAQTGPLGANLELFDYRAPVRWFEASSQGQPIKMAYLDLPPTGVSNGTTVVLLHGKNFCAATWLDTAQALAAEGFRVIAPDQIGFCKSSKPAGYQYSFHTMAELTRGLLDHAGVGRVVLVGHSTGGILATRFALLHPERVVKLVLVNPLGLNDTLAEGVPYTDLGKLRVEEAKTDAASIKTYQLRNYYHGEWRPAYDRWVAMLAGQYAGPDGDIVRDAQARLSDMIQTQPVAAELPRLAMSVTLIIGQRDLTAFRANTAPPERRDQVRTVPKAAEDAVKRIPDARLIRLNDLGHSPQVESPPQFMEALRMAIGASGGANLSESVR</sequence>
<evidence type="ECO:0000313" key="4">
    <source>
        <dbReference type="Proteomes" id="UP000640426"/>
    </source>
</evidence>
<keyword evidence="1" id="KW-0732">Signal</keyword>
<keyword evidence="3" id="KW-0378">Hydrolase</keyword>
<dbReference type="Pfam" id="PF00561">
    <property type="entry name" value="Abhydrolase_1"/>
    <property type="match status" value="1"/>
</dbReference>